<dbReference type="Proteomes" id="UP001313282">
    <property type="component" value="Unassembled WGS sequence"/>
</dbReference>
<feature type="region of interest" description="Disordered" evidence="1">
    <location>
        <begin position="147"/>
        <end position="211"/>
    </location>
</feature>
<feature type="region of interest" description="Disordered" evidence="1">
    <location>
        <begin position="77"/>
        <end position="129"/>
    </location>
</feature>
<feature type="region of interest" description="Disordered" evidence="1">
    <location>
        <begin position="41"/>
        <end position="61"/>
    </location>
</feature>
<accession>A0AAN8RMD4</accession>
<reference evidence="2 3" key="1">
    <citation type="submission" date="2019-10" db="EMBL/GenBank/DDBJ databases">
        <authorList>
            <person name="Palmer J.M."/>
        </authorList>
    </citation>
    <scope>NUCLEOTIDE SEQUENCE [LARGE SCALE GENOMIC DNA]</scope>
    <source>
        <strain evidence="2 3">TWF718</strain>
    </source>
</reference>
<organism evidence="2 3">
    <name type="scientific">Orbilia javanica</name>
    <dbReference type="NCBI Taxonomy" id="47235"/>
    <lineage>
        <taxon>Eukaryota</taxon>
        <taxon>Fungi</taxon>
        <taxon>Dikarya</taxon>
        <taxon>Ascomycota</taxon>
        <taxon>Pezizomycotina</taxon>
        <taxon>Orbiliomycetes</taxon>
        <taxon>Orbiliales</taxon>
        <taxon>Orbiliaceae</taxon>
        <taxon>Orbilia</taxon>
    </lineage>
</organism>
<comment type="caution">
    <text evidence="2">The sequence shown here is derived from an EMBL/GenBank/DDBJ whole genome shotgun (WGS) entry which is preliminary data.</text>
</comment>
<feature type="compositionally biased region" description="Basic residues" evidence="1">
    <location>
        <begin position="172"/>
        <end position="204"/>
    </location>
</feature>
<evidence type="ECO:0000256" key="1">
    <source>
        <dbReference type="SAM" id="MobiDB-lite"/>
    </source>
</evidence>
<dbReference type="EMBL" id="JAVHNR010000001">
    <property type="protein sequence ID" value="KAK6356218.1"/>
    <property type="molecule type" value="Genomic_DNA"/>
</dbReference>
<dbReference type="AlphaFoldDB" id="A0AAN8RMD4"/>
<keyword evidence="3" id="KW-1185">Reference proteome</keyword>
<feature type="compositionally biased region" description="Polar residues" evidence="1">
    <location>
        <begin position="90"/>
        <end position="105"/>
    </location>
</feature>
<evidence type="ECO:0000313" key="3">
    <source>
        <dbReference type="Proteomes" id="UP001313282"/>
    </source>
</evidence>
<proteinExistence type="predicted"/>
<gene>
    <name evidence="2" type="ORF">TWF718_000590</name>
</gene>
<evidence type="ECO:0000313" key="2">
    <source>
        <dbReference type="EMBL" id="KAK6356218.1"/>
    </source>
</evidence>
<sequence>MCLPRFSIVEEYDDDASYTNSRPTVHRHSATRNSAYIPRSSLRSFRSKHSHSSGSEGVYYDQEGGQFVPRRMGHHSLSIHRSGSRPILVDTSSTKRSGNVSTSIEINDERSGTTTTIISGNGRRPIGERKTVGFDKYKYEKTPAMLGSDLDIPLDDDRASSGSSTESGDFHRPHRGRSHHRSSSRGRSHSGSRSRAASHSRSRSRSVDSYRRDYFTPQYQHAGHEYPQYQQQQSVPVTMAASGQMVQTYPQTMNTFIQPQGPIGAGLVTTQPQQIIMQPMPQLLAQDPMHGIHGQYYQGRQAGPVIPQTMVPLQLTGSYPLIEPQVDQG</sequence>
<protein>
    <submittedName>
        <fullName evidence="2">Uncharacterized protein</fullName>
    </submittedName>
</protein>
<name>A0AAN8RMD4_9PEZI</name>